<name>A0A382P214_9ZZZZ</name>
<reference evidence="1" key="1">
    <citation type="submission" date="2018-05" db="EMBL/GenBank/DDBJ databases">
        <authorList>
            <person name="Lanie J.A."/>
            <person name="Ng W.-L."/>
            <person name="Kazmierczak K.M."/>
            <person name="Andrzejewski T.M."/>
            <person name="Davidsen T.M."/>
            <person name="Wayne K.J."/>
            <person name="Tettelin H."/>
            <person name="Glass J.I."/>
            <person name="Rusch D."/>
            <person name="Podicherti R."/>
            <person name="Tsui H.-C.T."/>
            <person name="Winkler M.E."/>
        </authorList>
    </citation>
    <scope>NUCLEOTIDE SEQUENCE</scope>
</reference>
<dbReference type="EMBL" id="UINC01103537">
    <property type="protein sequence ID" value="SVC65992.1"/>
    <property type="molecule type" value="Genomic_DNA"/>
</dbReference>
<accession>A0A382P214</accession>
<feature type="non-terminal residue" evidence="1">
    <location>
        <position position="1"/>
    </location>
</feature>
<proteinExistence type="predicted"/>
<dbReference type="AlphaFoldDB" id="A0A382P214"/>
<evidence type="ECO:0000313" key="1">
    <source>
        <dbReference type="EMBL" id="SVC65992.1"/>
    </source>
</evidence>
<sequence>EPLAGISSTECLTSGIKSHTSVKGALLVIARNVVKQIADFTAFLTGELKILQRCL</sequence>
<protein>
    <submittedName>
        <fullName evidence="1">Uncharacterized protein</fullName>
    </submittedName>
</protein>
<gene>
    <name evidence="1" type="ORF">METZ01_LOCUS318846</name>
</gene>
<organism evidence="1">
    <name type="scientific">marine metagenome</name>
    <dbReference type="NCBI Taxonomy" id="408172"/>
    <lineage>
        <taxon>unclassified sequences</taxon>
        <taxon>metagenomes</taxon>
        <taxon>ecological metagenomes</taxon>
    </lineage>
</organism>